<feature type="region of interest" description="Disordered" evidence="1">
    <location>
        <begin position="68"/>
        <end position="98"/>
    </location>
</feature>
<dbReference type="Proteomes" id="UP000822476">
    <property type="component" value="Unassembled WGS sequence"/>
</dbReference>
<proteinExistence type="predicted"/>
<accession>A0A8S9YUN8</accession>
<sequence length="189" mass="20878">SQITSTDPLYQSSLDDLLKLLDRINTKFPRRPRATSSRYCQIVCPGTSEISSACFQSGLHSKDTQEELDPRYFWGDSSSSDDEDDVIQSSNKSEAPFEGKTFSTAETYPVMGICSNNDSELCLSGSGNGTSPNLSTDESQVANDIDFPKTTTENDSDHHLDYSWHAASHIEPFTDCEPHLDSLIAIPLR</sequence>
<dbReference type="AlphaFoldDB" id="A0A8S9YUN8"/>
<dbReference type="EMBL" id="JTDE01001744">
    <property type="protein sequence ID" value="KAF7258402.1"/>
    <property type="molecule type" value="Genomic_DNA"/>
</dbReference>
<reference evidence="2" key="1">
    <citation type="submission" date="2019-07" db="EMBL/GenBank/DDBJ databases">
        <title>Annotation for the trematode Paragonimus miyazaki's.</title>
        <authorList>
            <person name="Choi Y.-J."/>
        </authorList>
    </citation>
    <scope>NUCLEOTIDE SEQUENCE</scope>
    <source>
        <strain evidence="2">Japan</strain>
    </source>
</reference>
<gene>
    <name evidence="2" type="ORF">EG68_04989</name>
</gene>
<feature type="non-terminal residue" evidence="2">
    <location>
        <position position="189"/>
    </location>
</feature>
<evidence type="ECO:0000256" key="1">
    <source>
        <dbReference type="SAM" id="MobiDB-lite"/>
    </source>
</evidence>
<comment type="caution">
    <text evidence="2">The sequence shown here is derived from an EMBL/GenBank/DDBJ whole genome shotgun (WGS) entry which is preliminary data.</text>
</comment>
<evidence type="ECO:0000313" key="3">
    <source>
        <dbReference type="Proteomes" id="UP000822476"/>
    </source>
</evidence>
<protein>
    <submittedName>
        <fullName evidence="2">Uncharacterized protein</fullName>
    </submittedName>
</protein>
<name>A0A8S9YUN8_9TREM</name>
<evidence type="ECO:0000313" key="2">
    <source>
        <dbReference type="EMBL" id="KAF7258402.1"/>
    </source>
</evidence>
<keyword evidence="3" id="KW-1185">Reference proteome</keyword>
<organism evidence="2 3">
    <name type="scientific">Paragonimus skrjabini miyazakii</name>
    <dbReference type="NCBI Taxonomy" id="59628"/>
    <lineage>
        <taxon>Eukaryota</taxon>
        <taxon>Metazoa</taxon>
        <taxon>Spiralia</taxon>
        <taxon>Lophotrochozoa</taxon>
        <taxon>Platyhelminthes</taxon>
        <taxon>Trematoda</taxon>
        <taxon>Digenea</taxon>
        <taxon>Plagiorchiida</taxon>
        <taxon>Troglotremata</taxon>
        <taxon>Troglotrematidae</taxon>
        <taxon>Paragonimus</taxon>
    </lineage>
</organism>